<organism evidence="2 3">
    <name type="scientific">Pristionchus mayeri</name>
    <dbReference type="NCBI Taxonomy" id="1317129"/>
    <lineage>
        <taxon>Eukaryota</taxon>
        <taxon>Metazoa</taxon>
        <taxon>Ecdysozoa</taxon>
        <taxon>Nematoda</taxon>
        <taxon>Chromadorea</taxon>
        <taxon>Rhabditida</taxon>
        <taxon>Rhabditina</taxon>
        <taxon>Diplogasteromorpha</taxon>
        <taxon>Diplogasteroidea</taxon>
        <taxon>Neodiplogasteridae</taxon>
        <taxon>Pristionchus</taxon>
    </lineage>
</organism>
<dbReference type="EMBL" id="BTRK01000002">
    <property type="protein sequence ID" value="GMR34899.1"/>
    <property type="molecule type" value="Genomic_DNA"/>
</dbReference>
<dbReference type="AlphaFoldDB" id="A0AAN4Z7Q5"/>
<evidence type="ECO:0000313" key="2">
    <source>
        <dbReference type="EMBL" id="GMR34899.1"/>
    </source>
</evidence>
<feature type="chain" id="PRO_5042810760" evidence="1">
    <location>
        <begin position="25"/>
        <end position="90"/>
    </location>
</feature>
<name>A0AAN4Z7Q5_9BILA</name>
<keyword evidence="1" id="KW-0732">Signal</keyword>
<feature type="signal peptide" evidence="1">
    <location>
        <begin position="1"/>
        <end position="24"/>
    </location>
</feature>
<gene>
    <name evidence="2" type="ORF">PMAYCL1PPCAC_05094</name>
</gene>
<feature type="non-terminal residue" evidence="2">
    <location>
        <position position="1"/>
    </location>
</feature>
<proteinExistence type="predicted"/>
<evidence type="ECO:0000256" key="1">
    <source>
        <dbReference type="SAM" id="SignalP"/>
    </source>
</evidence>
<sequence>LRTLLQMSWKSLILILLFTAVAIGEYGNKREPECDLACTHELIAGEKLDSVRACCSRIDLSGGECIRELVPPTKGFAFAAYMDLAYCFKD</sequence>
<protein>
    <submittedName>
        <fullName evidence="2">Uncharacterized protein</fullName>
    </submittedName>
</protein>
<reference evidence="3" key="1">
    <citation type="submission" date="2022-10" db="EMBL/GenBank/DDBJ databases">
        <title>Genome assembly of Pristionchus species.</title>
        <authorList>
            <person name="Yoshida K."/>
            <person name="Sommer R.J."/>
        </authorList>
    </citation>
    <scope>NUCLEOTIDE SEQUENCE [LARGE SCALE GENOMIC DNA]</scope>
    <source>
        <strain evidence="3">RS5460</strain>
    </source>
</reference>
<dbReference type="Proteomes" id="UP001328107">
    <property type="component" value="Unassembled WGS sequence"/>
</dbReference>
<keyword evidence="3" id="KW-1185">Reference proteome</keyword>
<evidence type="ECO:0000313" key="3">
    <source>
        <dbReference type="Proteomes" id="UP001328107"/>
    </source>
</evidence>
<accession>A0AAN4Z7Q5</accession>
<comment type="caution">
    <text evidence="2">The sequence shown here is derived from an EMBL/GenBank/DDBJ whole genome shotgun (WGS) entry which is preliminary data.</text>
</comment>